<dbReference type="Pfam" id="PF13894">
    <property type="entry name" value="zf-C2H2_4"/>
    <property type="match status" value="1"/>
</dbReference>
<dbReference type="Proteomes" id="UP001054837">
    <property type="component" value="Unassembled WGS sequence"/>
</dbReference>
<dbReference type="SMART" id="SM00355">
    <property type="entry name" value="ZnF_C2H2"/>
    <property type="match status" value="2"/>
</dbReference>
<evidence type="ECO:0000259" key="12">
    <source>
        <dbReference type="PROSITE" id="PS50157"/>
    </source>
</evidence>
<dbReference type="EMBL" id="BPLQ01014327">
    <property type="protein sequence ID" value="GIY79093.1"/>
    <property type="molecule type" value="Genomic_DNA"/>
</dbReference>
<dbReference type="PANTHER" id="PTHR24381:SF393">
    <property type="entry name" value="CHROMATIN-LINKED ADAPTOR FOR MSL PROTEINS, ISOFORM B"/>
    <property type="match status" value="1"/>
</dbReference>
<evidence type="ECO:0000256" key="6">
    <source>
        <dbReference type="ARBA" id="ARBA00023015"/>
    </source>
</evidence>
<dbReference type="FunFam" id="3.30.160.60:FF:000325">
    <property type="entry name" value="ZFP90 zinc finger protein"/>
    <property type="match status" value="1"/>
</dbReference>
<dbReference type="GO" id="GO:0008270">
    <property type="term" value="F:zinc ion binding"/>
    <property type="evidence" value="ECO:0007669"/>
    <property type="project" value="UniProtKB-KW"/>
</dbReference>
<dbReference type="PROSITE" id="PS50157">
    <property type="entry name" value="ZINC_FINGER_C2H2_2"/>
    <property type="match status" value="2"/>
</dbReference>
<keyword evidence="8" id="KW-0804">Transcription</keyword>
<organism evidence="13 14">
    <name type="scientific">Caerostris darwini</name>
    <dbReference type="NCBI Taxonomy" id="1538125"/>
    <lineage>
        <taxon>Eukaryota</taxon>
        <taxon>Metazoa</taxon>
        <taxon>Ecdysozoa</taxon>
        <taxon>Arthropoda</taxon>
        <taxon>Chelicerata</taxon>
        <taxon>Arachnida</taxon>
        <taxon>Araneae</taxon>
        <taxon>Araneomorphae</taxon>
        <taxon>Entelegynae</taxon>
        <taxon>Araneoidea</taxon>
        <taxon>Araneidae</taxon>
        <taxon>Caerostris</taxon>
    </lineage>
</organism>
<feature type="compositionally biased region" description="Low complexity" evidence="11">
    <location>
        <begin position="401"/>
        <end position="416"/>
    </location>
</feature>
<evidence type="ECO:0000256" key="11">
    <source>
        <dbReference type="SAM" id="MobiDB-lite"/>
    </source>
</evidence>
<dbReference type="Gene3D" id="3.30.160.60">
    <property type="entry name" value="Classic Zinc Finger"/>
    <property type="match status" value="2"/>
</dbReference>
<dbReference type="PROSITE" id="PS00028">
    <property type="entry name" value="ZINC_FINGER_C2H2_1"/>
    <property type="match status" value="2"/>
</dbReference>
<evidence type="ECO:0000313" key="14">
    <source>
        <dbReference type="Proteomes" id="UP001054837"/>
    </source>
</evidence>
<evidence type="ECO:0000256" key="3">
    <source>
        <dbReference type="ARBA" id="ARBA00022737"/>
    </source>
</evidence>
<keyword evidence="3" id="KW-0677">Repeat</keyword>
<dbReference type="InterPro" id="IPR013087">
    <property type="entry name" value="Znf_C2H2_type"/>
</dbReference>
<sequence>MEIAKCKFCKAYITDFEIHRCFKFGNQHRHSSATLPQCSSGNLAENIEIITAEEMDYEARWPSLGQSISSTQQRILSDVYRRTDYEETATAEMPSQYGMSNHIPFNPEVPDFLFPDMPHIQENVPIPIHCKLSSEASNIFRNQNSQQSDASNPEHPAATPRFEADRIVLPSFQQTFGQRNALMNRMFQHPTASSQIECSGIFRTNEVSSHFPSIYNNFVRREHILTDEISRYSGMPLETPILSIQNAQYSTSNPIHPTNSLEQNETFPFEISTCDDPLQNLPFGTNSLYSNQEENIPEINNPDNIADYISLPSTSFSFSVENQASRVFNIDAIKFKEDDGNPENKQWTHFSFGVAENISYPSSATQIEQHNFGGEKKGRNRDVRAFEYSSLVTCLSESRETSNTSTPTTTNESNATYKNRPEDMIFSRNVNSSEDLATPSGNASKQLYKCGKDGKAFLSPTDDHEFRDHSPTFAKPYKCQFCDKMYASTTSLNRHVRTHTGVGLHPCTRCSKCFVSNSILRDHLRTHTGRGNVSAKEKNGLKDRFFKSVKVSWYTVGERNPLDDFKCDRIIGNLDERRRVSDETIKSVDLQESKVFLVKL</sequence>
<dbReference type="GO" id="GO:0000981">
    <property type="term" value="F:DNA-binding transcription factor activity, RNA polymerase II-specific"/>
    <property type="evidence" value="ECO:0007669"/>
    <property type="project" value="TreeGrafter"/>
</dbReference>
<feature type="domain" description="C2H2-type" evidence="12">
    <location>
        <begin position="505"/>
        <end position="532"/>
    </location>
</feature>
<reference evidence="13 14" key="1">
    <citation type="submission" date="2021-06" db="EMBL/GenBank/DDBJ databases">
        <title>Caerostris darwini draft genome.</title>
        <authorList>
            <person name="Kono N."/>
            <person name="Arakawa K."/>
        </authorList>
    </citation>
    <scope>NUCLEOTIDE SEQUENCE [LARGE SCALE GENOMIC DNA]</scope>
</reference>
<evidence type="ECO:0000256" key="10">
    <source>
        <dbReference type="PROSITE-ProRule" id="PRU00042"/>
    </source>
</evidence>
<evidence type="ECO:0000256" key="1">
    <source>
        <dbReference type="ARBA" id="ARBA00004123"/>
    </source>
</evidence>
<evidence type="ECO:0000256" key="4">
    <source>
        <dbReference type="ARBA" id="ARBA00022771"/>
    </source>
</evidence>
<proteinExistence type="predicted"/>
<dbReference type="GO" id="GO:0005634">
    <property type="term" value="C:nucleus"/>
    <property type="evidence" value="ECO:0007669"/>
    <property type="project" value="UniProtKB-SubCell"/>
</dbReference>
<dbReference type="InterPro" id="IPR036236">
    <property type="entry name" value="Znf_C2H2_sf"/>
</dbReference>
<evidence type="ECO:0000256" key="8">
    <source>
        <dbReference type="ARBA" id="ARBA00023163"/>
    </source>
</evidence>
<keyword evidence="2" id="KW-0479">Metal-binding</keyword>
<dbReference type="SUPFAM" id="SSF57667">
    <property type="entry name" value="beta-beta-alpha zinc fingers"/>
    <property type="match status" value="1"/>
</dbReference>
<keyword evidence="7" id="KW-0238">DNA-binding</keyword>
<comment type="subcellular location">
    <subcellularLocation>
        <location evidence="1">Nucleus</location>
    </subcellularLocation>
</comment>
<dbReference type="PANTHER" id="PTHR24381">
    <property type="entry name" value="ZINC FINGER PROTEIN"/>
    <property type="match status" value="1"/>
</dbReference>
<dbReference type="AlphaFoldDB" id="A0AAV4WA14"/>
<protein>
    <recommendedName>
        <fullName evidence="12">C2H2-type domain-containing protein</fullName>
    </recommendedName>
</protein>
<keyword evidence="9" id="KW-0539">Nucleus</keyword>
<evidence type="ECO:0000256" key="7">
    <source>
        <dbReference type="ARBA" id="ARBA00023125"/>
    </source>
</evidence>
<gene>
    <name evidence="13" type="ORF">CDAR_191401</name>
</gene>
<keyword evidence="4 10" id="KW-0863">Zinc-finger</keyword>
<evidence type="ECO:0000313" key="13">
    <source>
        <dbReference type="EMBL" id="GIY79093.1"/>
    </source>
</evidence>
<keyword evidence="5" id="KW-0862">Zinc</keyword>
<accession>A0AAV4WA14</accession>
<keyword evidence="6" id="KW-0805">Transcription regulation</keyword>
<dbReference type="GO" id="GO:0000977">
    <property type="term" value="F:RNA polymerase II transcription regulatory region sequence-specific DNA binding"/>
    <property type="evidence" value="ECO:0007669"/>
    <property type="project" value="TreeGrafter"/>
</dbReference>
<feature type="domain" description="C2H2-type" evidence="12">
    <location>
        <begin position="477"/>
        <end position="501"/>
    </location>
</feature>
<evidence type="ECO:0000256" key="9">
    <source>
        <dbReference type="ARBA" id="ARBA00023242"/>
    </source>
</evidence>
<evidence type="ECO:0000256" key="2">
    <source>
        <dbReference type="ARBA" id="ARBA00022723"/>
    </source>
</evidence>
<feature type="region of interest" description="Disordered" evidence="11">
    <location>
        <begin position="398"/>
        <end position="421"/>
    </location>
</feature>
<evidence type="ECO:0000256" key="5">
    <source>
        <dbReference type="ARBA" id="ARBA00022833"/>
    </source>
</evidence>
<comment type="caution">
    <text evidence="13">The sequence shown here is derived from an EMBL/GenBank/DDBJ whole genome shotgun (WGS) entry which is preliminary data.</text>
</comment>
<keyword evidence="14" id="KW-1185">Reference proteome</keyword>
<name>A0AAV4WA14_9ARAC</name>